<name>A0A183CTW3_GLOPA</name>
<dbReference type="Proteomes" id="UP000050741">
    <property type="component" value="Unassembled WGS sequence"/>
</dbReference>
<accession>A0A183CTW3</accession>
<reference evidence="1" key="2">
    <citation type="submission" date="2014-05" db="EMBL/GenBank/DDBJ databases">
        <title>The genome and life-stage specific transcriptomes of Globodera pallida elucidate key aspects of plant parasitism by a cyst nematode.</title>
        <authorList>
            <person name="Cotton J.A."/>
            <person name="Lilley C.J."/>
            <person name="Jones L.M."/>
            <person name="Kikuchi T."/>
            <person name="Reid A.J."/>
            <person name="Thorpe P."/>
            <person name="Tsai I.J."/>
            <person name="Beasley H."/>
            <person name="Blok V."/>
            <person name="Cock P.J.A."/>
            <person name="Van den Akker S.E."/>
            <person name="Holroyd N."/>
            <person name="Hunt M."/>
            <person name="Mantelin S."/>
            <person name="Naghra H."/>
            <person name="Pain A."/>
            <person name="Palomares-Rius J.E."/>
            <person name="Zarowiecki M."/>
            <person name="Berriman M."/>
            <person name="Jones J.T."/>
            <person name="Urwin P.E."/>
        </authorList>
    </citation>
    <scope>NUCLEOTIDE SEQUENCE [LARGE SCALE GENOMIC DNA]</scope>
    <source>
        <strain evidence="1">Lindley</strain>
    </source>
</reference>
<proteinExistence type="predicted"/>
<reference evidence="2" key="3">
    <citation type="submission" date="2016-06" db="UniProtKB">
        <authorList>
            <consortium name="WormBaseParasite"/>
        </authorList>
    </citation>
    <scope>IDENTIFICATION</scope>
</reference>
<dbReference type="WBParaSite" id="GPLIN_001632100">
    <property type="protein sequence ID" value="GPLIN_001632100"/>
    <property type="gene ID" value="GPLIN_001632100"/>
</dbReference>
<evidence type="ECO:0000313" key="1">
    <source>
        <dbReference type="Proteomes" id="UP000050741"/>
    </source>
</evidence>
<sequence>TCICLSAALLCFRMAPMRRTATWLNKRDPRMIPSFLCTIPSWTISGKCGDNQNKRAKIARRNIRWTMPNAPARSILVQLRCDPLRWTKMP</sequence>
<organism evidence="1 2">
    <name type="scientific">Globodera pallida</name>
    <name type="common">Potato cyst nematode worm</name>
    <name type="synonym">Heterodera pallida</name>
    <dbReference type="NCBI Taxonomy" id="36090"/>
    <lineage>
        <taxon>Eukaryota</taxon>
        <taxon>Metazoa</taxon>
        <taxon>Ecdysozoa</taxon>
        <taxon>Nematoda</taxon>
        <taxon>Chromadorea</taxon>
        <taxon>Rhabditida</taxon>
        <taxon>Tylenchina</taxon>
        <taxon>Tylenchomorpha</taxon>
        <taxon>Tylenchoidea</taxon>
        <taxon>Heteroderidae</taxon>
        <taxon>Heteroderinae</taxon>
        <taxon>Globodera</taxon>
    </lineage>
</organism>
<protein>
    <submittedName>
        <fullName evidence="2">Secreted protein</fullName>
    </submittedName>
</protein>
<keyword evidence="1" id="KW-1185">Reference proteome</keyword>
<reference evidence="1" key="1">
    <citation type="submission" date="2013-12" db="EMBL/GenBank/DDBJ databases">
        <authorList>
            <person name="Aslett M."/>
        </authorList>
    </citation>
    <scope>NUCLEOTIDE SEQUENCE [LARGE SCALE GENOMIC DNA]</scope>
    <source>
        <strain evidence="1">Lindley</strain>
    </source>
</reference>
<evidence type="ECO:0000313" key="2">
    <source>
        <dbReference type="WBParaSite" id="GPLIN_001632100"/>
    </source>
</evidence>
<dbReference type="AlphaFoldDB" id="A0A183CTW3"/>